<name>A0A6A6IMS0_9PLEO</name>
<dbReference type="GeneID" id="54574888"/>
<proteinExistence type="predicted"/>
<keyword evidence="3" id="KW-1185">Reference proteome</keyword>
<reference evidence="2" key="1">
    <citation type="journal article" date="2020" name="Stud. Mycol.">
        <title>101 Dothideomycetes genomes: a test case for predicting lifestyles and emergence of pathogens.</title>
        <authorList>
            <person name="Haridas S."/>
            <person name="Albert R."/>
            <person name="Binder M."/>
            <person name="Bloem J."/>
            <person name="Labutti K."/>
            <person name="Salamov A."/>
            <person name="Andreopoulos B."/>
            <person name="Baker S."/>
            <person name="Barry K."/>
            <person name="Bills G."/>
            <person name="Bluhm B."/>
            <person name="Cannon C."/>
            <person name="Castanera R."/>
            <person name="Culley D."/>
            <person name="Daum C."/>
            <person name="Ezra D."/>
            <person name="Gonzalez J."/>
            <person name="Henrissat B."/>
            <person name="Kuo A."/>
            <person name="Liang C."/>
            <person name="Lipzen A."/>
            <person name="Lutzoni F."/>
            <person name="Magnuson J."/>
            <person name="Mondo S."/>
            <person name="Nolan M."/>
            <person name="Ohm R."/>
            <person name="Pangilinan J."/>
            <person name="Park H.-J."/>
            <person name="Ramirez L."/>
            <person name="Alfaro M."/>
            <person name="Sun H."/>
            <person name="Tritt A."/>
            <person name="Yoshinaga Y."/>
            <person name="Zwiers L.-H."/>
            <person name="Turgeon B."/>
            <person name="Goodwin S."/>
            <person name="Spatafora J."/>
            <person name="Crous P."/>
            <person name="Grigoriev I."/>
        </authorList>
    </citation>
    <scope>NUCLEOTIDE SEQUENCE</scope>
    <source>
        <strain evidence="2">CBS 122368</strain>
    </source>
</reference>
<organism evidence="2 3">
    <name type="scientific">Trematosphaeria pertusa</name>
    <dbReference type="NCBI Taxonomy" id="390896"/>
    <lineage>
        <taxon>Eukaryota</taxon>
        <taxon>Fungi</taxon>
        <taxon>Dikarya</taxon>
        <taxon>Ascomycota</taxon>
        <taxon>Pezizomycotina</taxon>
        <taxon>Dothideomycetes</taxon>
        <taxon>Pleosporomycetidae</taxon>
        <taxon>Pleosporales</taxon>
        <taxon>Massarineae</taxon>
        <taxon>Trematosphaeriaceae</taxon>
        <taxon>Trematosphaeria</taxon>
    </lineage>
</organism>
<evidence type="ECO:0000313" key="3">
    <source>
        <dbReference type="Proteomes" id="UP000800094"/>
    </source>
</evidence>
<dbReference type="EMBL" id="ML987193">
    <property type="protein sequence ID" value="KAF2251529.1"/>
    <property type="molecule type" value="Genomic_DNA"/>
</dbReference>
<keyword evidence="1" id="KW-0732">Signal</keyword>
<gene>
    <name evidence="2" type="ORF">BU26DRAFT_285574</name>
</gene>
<dbReference type="AlphaFoldDB" id="A0A6A6IMS0"/>
<evidence type="ECO:0000256" key="1">
    <source>
        <dbReference type="SAM" id="SignalP"/>
    </source>
</evidence>
<evidence type="ECO:0000313" key="2">
    <source>
        <dbReference type="EMBL" id="KAF2251529.1"/>
    </source>
</evidence>
<feature type="signal peptide" evidence="1">
    <location>
        <begin position="1"/>
        <end position="18"/>
    </location>
</feature>
<dbReference type="RefSeq" id="XP_033686533.1">
    <property type="nucleotide sequence ID" value="XM_033821558.1"/>
</dbReference>
<accession>A0A6A6IMS0</accession>
<dbReference type="Proteomes" id="UP000800094">
    <property type="component" value="Unassembled WGS sequence"/>
</dbReference>
<sequence length="86" mass="9124">MVLKLLTLLAIGVTAVAATLAPLHPRDTADGNTCTFHASIVETCASTTPVTYANIPSIRKSSQLLEAIQIHLYKAPVPRALSRPSD</sequence>
<feature type="chain" id="PRO_5025509340" evidence="1">
    <location>
        <begin position="19"/>
        <end position="86"/>
    </location>
</feature>
<protein>
    <submittedName>
        <fullName evidence="2">Uncharacterized protein</fullName>
    </submittedName>
</protein>